<dbReference type="InterPro" id="IPR043502">
    <property type="entry name" value="DNA/RNA_pol_sf"/>
</dbReference>
<dbReference type="InterPro" id="IPR050951">
    <property type="entry name" value="Retrovirus_Pol_polyprotein"/>
</dbReference>
<feature type="region of interest" description="Disordered" evidence="2">
    <location>
        <begin position="219"/>
        <end position="247"/>
    </location>
</feature>
<dbReference type="SUPFAM" id="SSF56672">
    <property type="entry name" value="DNA/RNA polymerases"/>
    <property type="match status" value="1"/>
</dbReference>
<proteinExistence type="predicted"/>
<gene>
    <name evidence="6" type="ORF">FSB_LOCUS13068</name>
</gene>
<dbReference type="InterPro" id="IPR001841">
    <property type="entry name" value="Znf_RING"/>
</dbReference>
<evidence type="ECO:0000313" key="6">
    <source>
        <dbReference type="EMBL" id="SPC85186.1"/>
    </source>
</evidence>
<evidence type="ECO:0008006" key="7">
    <source>
        <dbReference type="Google" id="ProtNLM"/>
    </source>
</evidence>
<dbReference type="InterPro" id="IPR012337">
    <property type="entry name" value="RNaseH-like_sf"/>
</dbReference>
<dbReference type="Gene3D" id="3.30.420.10">
    <property type="entry name" value="Ribonuclease H-like superfamily/Ribonuclease H"/>
    <property type="match status" value="1"/>
</dbReference>
<dbReference type="Pfam" id="PF00665">
    <property type="entry name" value="rve"/>
    <property type="match status" value="1"/>
</dbReference>
<dbReference type="Gene3D" id="3.30.40.10">
    <property type="entry name" value="Zinc/RING finger domain, C3HC4 (zinc finger)"/>
    <property type="match status" value="1"/>
</dbReference>
<dbReference type="CDD" id="cd16461">
    <property type="entry name" value="RING-H2_EL5-like"/>
    <property type="match status" value="1"/>
</dbReference>
<dbReference type="InterPro" id="IPR001584">
    <property type="entry name" value="Integrase_cat-core"/>
</dbReference>
<dbReference type="Pfam" id="PF03732">
    <property type="entry name" value="Retrotrans_gag"/>
    <property type="match status" value="1"/>
</dbReference>
<feature type="compositionally biased region" description="Basic and acidic residues" evidence="2">
    <location>
        <begin position="229"/>
        <end position="247"/>
    </location>
</feature>
<keyword evidence="3" id="KW-0472">Membrane</keyword>
<evidence type="ECO:0000256" key="3">
    <source>
        <dbReference type="SAM" id="Phobius"/>
    </source>
</evidence>
<keyword evidence="3" id="KW-0812">Transmembrane</keyword>
<dbReference type="SMART" id="SM00184">
    <property type="entry name" value="RING"/>
    <property type="match status" value="1"/>
</dbReference>
<evidence type="ECO:0000259" key="5">
    <source>
        <dbReference type="PROSITE" id="PS50994"/>
    </source>
</evidence>
<dbReference type="PANTHER" id="PTHR37984:SF5">
    <property type="entry name" value="PROTEIN NYNRIN-LIKE"/>
    <property type="match status" value="1"/>
</dbReference>
<dbReference type="InterPro" id="IPR005162">
    <property type="entry name" value="Retrotrans_gag_dom"/>
</dbReference>
<dbReference type="Pfam" id="PF00078">
    <property type="entry name" value="RVT_1"/>
    <property type="match status" value="1"/>
</dbReference>
<dbReference type="GO" id="GO:0015074">
    <property type="term" value="P:DNA integration"/>
    <property type="evidence" value="ECO:0007669"/>
    <property type="project" value="InterPro"/>
</dbReference>
<dbReference type="CDD" id="cd01647">
    <property type="entry name" value="RT_LTR"/>
    <property type="match status" value="1"/>
</dbReference>
<dbReference type="SUPFAM" id="SSF57850">
    <property type="entry name" value="RING/U-box"/>
    <property type="match status" value="1"/>
</dbReference>
<dbReference type="EMBL" id="OIVN01000764">
    <property type="protein sequence ID" value="SPC85186.1"/>
    <property type="molecule type" value="Genomic_DNA"/>
</dbReference>
<evidence type="ECO:0000256" key="2">
    <source>
        <dbReference type="SAM" id="MobiDB-lite"/>
    </source>
</evidence>
<dbReference type="PROSITE" id="PS50089">
    <property type="entry name" value="ZF_RING_2"/>
    <property type="match status" value="1"/>
</dbReference>
<feature type="compositionally biased region" description="Polar residues" evidence="2">
    <location>
        <begin position="297"/>
        <end position="310"/>
    </location>
</feature>
<feature type="domain" description="Integrase catalytic" evidence="5">
    <location>
        <begin position="1265"/>
        <end position="1398"/>
    </location>
</feature>
<feature type="compositionally biased region" description="Polar residues" evidence="2">
    <location>
        <begin position="219"/>
        <end position="228"/>
    </location>
</feature>
<accession>A0A2N9F2I2</accession>
<dbReference type="Pfam" id="PF13639">
    <property type="entry name" value="zf-RING_2"/>
    <property type="match status" value="1"/>
</dbReference>
<dbReference type="PANTHER" id="PTHR37984">
    <property type="entry name" value="PROTEIN CBG26694"/>
    <property type="match status" value="1"/>
</dbReference>
<dbReference type="SUPFAM" id="SSF53098">
    <property type="entry name" value="Ribonuclease H-like"/>
    <property type="match status" value="1"/>
</dbReference>
<dbReference type="InterPro" id="IPR013083">
    <property type="entry name" value="Znf_RING/FYVE/PHD"/>
</dbReference>
<feature type="region of interest" description="Disordered" evidence="2">
    <location>
        <begin position="259"/>
        <end position="352"/>
    </location>
</feature>
<feature type="domain" description="RING-type" evidence="4">
    <location>
        <begin position="91"/>
        <end position="133"/>
    </location>
</feature>
<dbReference type="PROSITE" id="PS50994">
    <property type="entry name" value="INTEGRASE"/>
    <property type="match status" value="1"/>
</dbReference>
<reference evidence="6" key="1">
    <citation type="submission" date="2018-02" db="EMBL/GenBank/DDBJ databases">
        <authorList>
            <person name="Cohen D.B."/>
            <person name="Kent A.D."/>
        </authorList>
    </citation>
    <scope>NUCLEOTIDE SEQUENCE</scope>
</reference>
<dbReference type="InterPro" id="IPR043128">
    <property type="entry name" value="Rev_trsase/Diguanyl_cyclase"/>
</dbReference>
<sequence length="1398" mass="157466">MPSNNLEGYVYLTTLFLFIVVVIIIVVLIHCCGVQPSSPLPSRPSHQIGTMTNADAITIELGLDEATLSNYPKLIYAQAKLHKGNSTTSCCSICLADYKDTDVLRFLPYCGHLFHLKCVDSWLRLNATCPICRNSPLAKAVPLELDKSLKTCEVRQNVYSTFVLTTSPLYGTAESKSSDKKISSETPYKPSWHTETLYKPSWHTEASYKLSDKATTGGASVVASSQHTDPNDRLFGRTDPSRAEDSERIISELRQEIRDLKQEARGRSPAKERPRNRVNASKRKNPGHSLRSEDFSETSCSQSDSRSLTPQPVPRQPLESGRHSRSRPPLHVGNGQQTKEHTSKKTARPGGQHAVWKALDLVSSSPFSKQIERAELPERYTAPRFEIYNGRTDPVAHIGRYQQSMALSRFNDPLMCRLFPSSLGEVTLRWFNQLGRRTIKSWIQMAEVFVARFITNSRKTREMDALLTMKLEDNETIKEYSTRFWETYNDIDGCDEEVAVRTFKLGLPPDTGLRQSFTKRPTPTVGKLMHRIDQFIRVEEDGGGSTSAQTVAQPKVITPKPSARSNNAAKGLSVPSNFVAPTFWAFETIFKEPIYKLLEKIKREPFFVWPPKLLGNPGLRDGKLFCTYHKDTSHMTKNCHMLKVHLEKLVSAGHLSQYVDTNLTDKKEPSQAIWQPHSSGGASAGVIHVIHNPLCSTISSGSYRSEIQKAAHLRKSFSITDCVHPAPMCSVRGRALEQIISFSDSDLKDVQLPHNNPLVITLRIGNYDVQRVLIDQGSFAKVMYQDLYTKLGLGEADLTSFTSPIFSFSREPTVPLGKTILPAIPSTFHQKIRFPTKDGVMELNSDQVTAKQCVLAAIKQKAEQPKRLFFDSSNLEPFFLIGLKLSTSDREQLLQLLMSNRDVFAWSVYDAPGVSPNLACHVLNISPEHKSVAQKRRKLALERAAIILEEVERLLESGAIREVQYLVWLSNTVVVKKKNGKWRVCIDFTDLNKACPKDPFPLPRIDQLVDSASGHARLSFLDAFQGYHQIPMSAANQEKTTFITPIRAYCYKVMSFGKFLGHVVSRRGIEANPDQIAALVDLAEPRNIKQVQRLTGMVAALGRFISRDERMSAYLTAAQSLLAEFESIHVAQIGRKHNSHADILAKLATALESDIQRTICIETLDQPSFQNQEETICSINSQLSWMDPILSCLKDKKLPKDKNQANMIKQKAPKYWVSKEGTLYRRSFIGPYLLCVHLEMADALKYVRECDKCQRFVPMIHQPARKLNPLSSPWPFAQWGLDIIGPLPWAPGNKRFLIVATDYFTKWVEDDPLSNIRDVDAKRFLWKNIITRFSIPWAAISDNGTQFESRLFKRFCSNLGIKNFFSSPGYPQSNGQAEVSNKIILNGIMKKLEEAKGK</sequence>
<evidence type="ECO:0000259" key="4">
    <source>
        <dbReference type="PROSITE" id="PS50089"/>
    </source>
</evidence>
<evidence type="ECO:0000256" key="1">
    <source>
        <dbReference type="PROSITE-ProRule" id="PRU00175"/>
    </source>
</evidence>
<feature type="compositionally biased region" description="Basic and acidic residues" evidence="2">
    <location>
        <begin position="259"/>
        <end position="275"/>
    </location>
</feature>
<dbReference type="InterPro" id="IPR000477">
    <property type="entry name" value="RT_dom"/>
</dbReference>
<dbReference type="Gene3D" id="3.10.10.10">
    <property type="entry name" value="HIV Type 1 Reverse Transcriptase, subunit A, domain 1"/>
    <property type="match status" value="1"/>
</dbReference>
<dbReference type="GO" id="GO:0003676">
    <property type="term" value="F:nucleic acid binding"/>
    <property type="evidence" value="ECO:0007669"/>
    <property type="project" value="InterPro"/>
</dbReference>
<keyword evidence="3" id="KW-1133">Transmembrane helix</keyword>
<dbReference type="GO" id="GO:0008270">
    <property type="term" value="F:zinc ion binding"/>
    <property type="evidence" value="ECO:0007669"/>
    <property type="project" value="UniProtKB-KW"/>
</dbReference>
<keyword evidence="1" id="KW-0479">Metal-binding</keyword>
<name>A0A2N9F2I2_FAGSY</name>
<protein>
    <recommendedName>
        <fullName evidence="7">Integrase catalytic domain-containing protein</fullName>
    </recommendedName>
</protein>
<dbReference type="Gene3D" id="3.30.70.270">
    <property type="match status" value="1"/>
</dbReference>
<dbReference type="InterPro" id="IPR036397">
    <property type="entry name" value="RNaseH_sf"/>
</dbReference>
<feature type="compositionally biased region" description="Basic residues" evidence="2">
    <location>
        <begin position="276"/>
        <end position="286"/>
    </location>
</feature>
<keyword evidence="1" id="KW-0863">Zinc-finger</keyword>
<feature type="transmembrane region" description="Helical" evidence="3">
    <location>
        <begin position="9"/>
        <end position="29"/>
    </location>
</feature>
<keyword evidence="1" id="KW-0862">Zinc</keyword>
<organism evidence="6">
    <name type="scientific">Fagus sylvatica</name>
    <name type="common">Beechnut</name>
    <dbReference type="NCBI Taxonomy" id="28930"/>
    <lineage>
        <taxon>Eukaryota</taxon>
        <taxon>Viridiplantae</taxon>
        <taxon>Streptophyta</taxon>
        <taxon>Embryophyta</taxon>
        <taxon>Tracheophyta</taxon>
        <taxon>Spermatophyta</taxon>
        <taxon>Magnoliopsida</taxon>
        <taxon>eudicotyledons</taxon>
        <taxon>Gunneridae</taxon>
        <taxon>Pentapetalae</taxon>
        <taxon>rosids</taxon>
        <taxon>fabids</taxon>
        <taxon>Fagales</taxon>
        <taxon>Fagaceae</taxon>
        <taxon>Fagus</taxon>
    </lineage>
</organism>